<proteinExistence type="predicted"/>
<sequence>MNKNICLLRGVNVSGKNLIKMKDFKVLLESSGFHSVKTYIQSGNIVFETPENDKNKVSSDFSEIIKSNYGYSVSCLVLSPGEILQSLNDFPEELKTNRSPKKSYVMFLNNPVADEFIGEIPLEKYEPERFGVKKNVIYYSIPDNISPGKLGTNLFESKFKVTGTSRNINTLEKIIDLAK</sequence>
<keyword evidence="2" id="KW-1185">Reference proteome</keyword>
<name>A0A848ISG4_9BACT</name>
<dbReference type="Gene3D" id="3.30.70.1280">
    <property type="entry name" value="SP0830-like domains"/>
    <property type="match status" value="1"/>
</dbReference>
<evidence type="ECO:0000313" key="1">
    <source>
        <dbReference type="EMBL" id="NMM47287.1"/>
    </source>
</evidence>
<dbReference type="SUPFAM" id="SSF160379">
    <property type="entry name" value="SP0830-like"/>
    <property type="match status" value="1"/>
</dbReference>
<gene>
    <name evidence="1" type="ORF">HH304_02675</name>
</gene>
<dbReference type="InterPro" id="IPR012545">
    <property type="entry name" value="DUF1697"/>
</dbReference>
<dbReference type="EMBL" id="JABBNU010000002">
    <property type="protein sequence ID" value="NMM47287.1"/>
    <property type="molecule type" value="Genomic_DNA"/>
</dbReference>
<dbReference type="PANTHER" id="PTHR36439">
    <property type="entry name" value="BLL4334 PROTEIN"/>
    <property type="match status" value="1"/>
</dbReference>
<dbReference type="PANTHER" id="PTHR36439:SF1">
    <property type="entry name" value="DUF1697 DOMAIN-CONTAINING PROTEIN"/>
    <property type="match status" value="1"/>
</dbReference>
<organism evidence="1 2">
    <name type="scientific">Marinigracilibium pacificum</name>
    <dbReference type="NCBI Taxonomy" id="2729599"/>
    <lineage>
        <taxon>Bacteria</taxon>
        <taxon>Pseudomonadati</taxon>
        <taxon>Bacteroidota</taxon>
        <taxon>Cytophagia</taxon>
        <taxon>Cytophagales</taxon>
        <taxon>Flammeovirgaceae</taxon>
        <taxon>Marinigracilibium</taxon>
    </lineage>
</organism>
<evidence type="ECO:0000313" key="2">
    <source>
        <dbReference type="Proteomes" id="UP000559010"/>
    </source>
</evidence>
<dbReference type="Gene3D" id="3.30.70.1260">
    <property type="entry name" value="bacterial protein sp0830 like"/>
    <property type="match status" value="1"/>
</dbReference>
<accession>A0A848ISG4</accession>
<dbReference type="Proteomes" id="UP000559010">
    <property type="component" value="Unassembled WGS sequence"/>
</dbReference>
<comment type="caution">
    <text evidence="1">The sequence shown here is derived from an EMBL/GenBank/DDBJ whole genome shotgun (WGS) entry which is preliminary data.</text>
</comment>
<reference evidence="1 2" key="1">
    <citation type="submission" date="2020-04" db="EMBL/GenBank/DDBJ databases">
        <title>Flammeovirgaceae bacterium KN852 isolated from deep sea.</title>
        <authorList>
            <person name="Zhang D.-C."/>
        </authorList>
    </citation>
    <scope>NUCLEOTIDE SEQUENCE [LARGE SCALE GENOMIC DNA]</scope>
    <source>
        <strain evidence="1 2">KN852</strain>
    </source>
</reference>
<dbReference type="RefSeq" id="WP_169677919.1">
    <property type="nucleotide sequence ID" value="NZ_JABBNU010000002.1"/>
</dbReference>
<protein>
    <submittedName>
        <fullName evidence="1">DUF1697 domain-containing protein</fullName>
    </submittedName>
</protein>
<dbReference type="Pfam" id="PF08002">
    <property type="entry name" value="DUF1697"/>
    <property type="match status" value="1"/>
</dbReference>
<dbReference type="PIRSF" id="PIRSF008502">
    <property type="entry name" value="UCP008502"/>
    <property type="match status" value="1"/>
</dbReference>
<dbReference type="AlphaFoldDB" id="A0A848ISG4"/>